<sequence>MLPVNKWIPGLDQLTGKVGEWRNWGRTASAFPSYVSRPGSIEDVVRTVERARERGGTVKAVGAGHSFTAIAAPRDVALAPDHQGGLVTVDVAAKRVTLRAGTHLHEVPALLEPYGLAMANLGDIDRQTVAGAISTGTHGTGLAFGGIATQVVGATLVSGTGEVVTVGENDPRLQAVALGLGALGILVEVTLQCVDRFVLEATEAPLSLAETVDGFDERVRGVDHFEFFWFPGSDRTLTKSQIRRPGDYKRKPIGTVRRFVDDTVVGTGALLAVCEVGRAVPALTPRLVSLATSMLSEHTETDYSANVLTTERAVRFRETEWAVPLENTMAAFGELKAATDKRDWNLTFPIEVRVAAADDLMLSTASGRQSGYIAAHRYVRDAPSDYFDEVERIMIEHGGRPHWGKMHTRTAEFFRTAYPRFDEFLAVRDELDPDRVFANDHLDAVLGR</sequence>
<evidence type="ECO:0000259" key="2">
    <source>
        <dbReference type="PROSITE" id="PS51387"/>
    </source>
</evidence>
<dbReference type="STRING" id="47312.SAMN04489765_3043"/>
<dbReference type="GO" id="GO:0071949">
    <property type="term" value="F:FAD binding"/>
    <property type="evidence" value="ECO:0007669"/>
    <property type="project" value="InterPro"/>
</dbReference>
<gene>
    <name evidence="3" type="ORF">SAMN04489765_3043</name>
</gene>
<organism evidence="3 4">
    <name type="scientific">Tsukamurella pulmonis</name>
    <dbReference type="NCBI Taxonomy" id="47312"/>
    <lineage>
        <taxon>Bacteria</taxon>
        <taxon>Bacillati</taxon>
        <taxon>Actinomycetota</taxon>
        <taxon>Actinomycetes</taxon>
        <taxon>Mycobacteriales</taxon>
        <taxon>Tsukamurellaceae</taxon>
        <taxon>Tsukamurella</taxon>
    </lineage>
</organism>
<dbReference type="GO" id="GO:0080049">
    <property type="term" value="F:L-gulono-1,4-lactone dehydrogenase activity"/>
    <property type="evidence" value="ECO:0007669"/>
    <property type="project" value="TreeGrafter"/>
</dbReference>
<dbReference type="Gene3D" id="1.10.45.10">
    <property type="entry name" value="Vanillyl-alcohol Oxidase, Chain A, domain 4"/>
    <property type="match status" value="1"/>
</dbReference>
<evidence type="ECO:0000313" key="3">
    <source>
        <dbReference type="EMBL" id="SDR06982.1"/>
    </source>
</evidence>
<dbReference type="PANTHER" id="PTHR43762:SF1">
    <property type="entry name" value="D-ARABINONO-1,4-LACTONE OXIDASE"/>
    <property type="match status" value="1"/>
</dbReference>
<dbReference type="InterPro" id="IPR006094">
    <property type="entry name" value="Oxid_FAD_bind_N"/>
</dbReference>
<name>A0A1H1G189_9ACTN</name>
<dbReference type="Gene3D" id="3.30.70.2520">
    <property type="match status" value="1"/>
</dbReference>
<dbReference type="InterPro" id="IPR016169">
    <property type="entry name" value="FAD-bd_PCMH_sub2"/>
</dbReference>
<dbReference type="InterPro" id="IPR016166">
    <property type="entry name" value="FAD-bd_PCMH"/>
</dbReference>
<dbReference type="InterPro" id="IPR010031">
    <property type="entry name" value="FAD_lactone_oxidase-like"/>
</dbReference>
<dbReference type="GO" id="GO:0016020">
    <property type="term" value="C:membrane"/>
    <property type="evidence" value="ECO:0007669"/>
    <property type="project" value="InterPro"/>
</dbReference>
<keyword evidence="4" id="KW-1185">Reference proteome</keyword>
<dbReference type="Pfam" id="PF01565">
    <property type="entry name" value="FAD_binding_4"/>
    <property type="match status" value="1"/>
</dbReference>
<accession>A0A1H1G189</accession>
<protein>
    <submittedName>
        <fullName evidence="3">FAD-linked oxidoreductase</fullName>
    </submittedName>
</protein>
<dbReference type="PIRSF" id="PIRSF000136">
    <property type="entry name" value="LGO_GLO"/>
    <property type="match status" value="1"/>
</dbReference>
<dbReference type="PROSITE" id="PS51387">
    <property type="entry name" value="FAD_PCMH"/>
    <property type="match status" value="1"/>
</dbReference>
<dbReference type="EMBL" id="FNLF01000002">
    <property type="protein sequence ID" value="SDR06982.1"/>
    <property type="molecule type" value="Genomic_DNA"/>
</dbReference>
<dbReference type="InterPro" id="IPR036318">
    <property type="entry name" value="FAD-bd_PCMH-like_sf"/>
</dbReference>
<keyword evidence="1" id="KW-0560">Oxidoreductase</keyword>
<dbReference type="NCBIfam" id="TIGR01679">
    <property type="entry name" value="bact_FAD_ox"/>
    <property type="match status" value="1"/>
</dbReference>
<dbReference type="Gene3D" id="3.30.465.10">
    <property type="match status" value="1"/>
</dbReference>
<proteinExistence type="predicted"/>
<dbReference type="Gene3D" id="3.30.43.10">
    <property type="entry name" value="Uridine Diphospho-n-acetylenolpyruvylglucosamine Reductase, domain 2"/>
    <property type="match status" value="1"/>
</dbReference>
<dbReference type="Pfam" id="PF04030">
    <property type="entry name" value="ALO"/>
    <property type="match status" value="1"/>
</dbReference>
<dbReference type="SUPFAM" id="SSF56176">
    <property type="entry name" value="FAD-binding/transporter-associated domain-like"/>
    <property type="match status" value="1"/>
</dbReference>
<feature type="domain" description="FAD-binding PCMH-type" evidence="2">
    <location>
        <begin position="27"/>
        <end position="196"/>
    </location>
</feature>
<dbReference type="PANTHER" id="PTHR43762">
    <property type="entry name" value="L-GULONOLACTONE OXIDASE"/>
    <property type="match status" value="1"/>
</dbReference>
<evidence type="ECO:0000313" key="4">
    <source>
        <dbReference type="Proteomes" id="UP000183053"/>
    </source>
</evidence>
<reference evidence="4" key="1">
    <citation type="submission" date="2016-10" db="EMBL/GenBank/DDBJ databases">
        <authorList>
            <person name="Varghese N."/>
            <person name="Submissions S."/>
        </authorList>
    </citation>
    <scope>NUCLEOTIDE SEQUENCE [LARGE SCALE GENOMIC DNA]</scope>
    <source>
        <strain evidence="4">DSM 44142</strain>
    </source>
</reference>
<dbReference type="InterPro" id="IPR016167">
    <property type="entry name" value="FAD-bd_PCMH_sub1"/>
</dbReference>
<dbReference type="InterPro" id="IPR007173">
    <property type="entry name" value="ALO_C"/>
</dbReference>
<dbReference type="AlphaFoldDB" id="A0A1H1G189"/>
<evidence type="ECO:0000256" key="1">
    <source>
        <dbReference type="ARBA" id="ARBA00023002"/>
    </source>
</evidence>
<dbReference type="GO" id="GO:0003885">
    <property type="term" value="F:D-arabinono-1,4-lactone oxidase activity"/>
    <property type="evidence" value="ECO:0007669"/>
    <property type="project" value="InterPro"/>
</dbReference>
<dbReference type="InterPro" id="IPR016171">
    <property type="entry name" value="Vanillyl_alc_oxidase_C-sub2"/>
</dbReference>
<dbReference type="Proteomes" id="UP000183053">
    <property type="component" value="Unassembled WGS sequence"/>
</dbReference>